<keyword evidence="2" id="KW-0802">TPR repeat</keyword>
<dbReference type="EMBL" id="JBJQND010000003">
    <property type="protein sequence ID" value="KAL3881298.1"/>
    <property type="molecule type" value="Genomic_DNA"/>
</dbReference>
<dbReference type="Pfam" id="PF13424">
    <property type="entry name" value="TPR_12"/>
    <property type="match status" value="1"/>
</dbReference>
<sequence>MSDSFDHIPFVGRLGYLSALERAWGKKQLFGVYGLRAVGKSRTVAEFLKQKGCRFYDKGHGRILCENNTENVLHVLTIDMREIKVKEKLYADLLSEISCLSGKIRDVNISDSVIRDGDISNSDIRDEVISILTETSFLTGPVIVFDNAEDAMEDQFKDDFLTLCTTLVRRSESIKIFITSTTNALFAQLGPIFFTQELSPLTVQEASLLMRNVVGDTDLGDYFDQITEMCCGLPLAILMVGSAMQDNINPRDMLASLSECRLKALNFAGHKKKFDPDNESLAIAKADILLPLMRRNMIMYSSVTERLDIHGMVRECLKVYLEIKRLPEVRRRYVKTFVEEMKKLEERLNTRMYTKALESLSQEYPNFQKLLTEIEQTTEETYPFFVTVTVSCSSMIEKFFSVQSETFYECMLIKTQEYGQGKDEANVRLAYGSMFTNTKGDFPSGEANYKKALKVYMEDKTPSLELALVYQKLGWNLYLQWKGHEAHKYLEKSLDLCAHLGQQASDISLSVLNVLGIVCTLIGNYAAGKKYHFEALNRRLDKFGGDHPSVGANFNNIGIYYDVLGDHENARFYFEKGLENKRKNKAPYGSLCASLTNTALQYGKLRQFDKALELLDEIQRIYEKNMPNKASLGALYDNYGQLNMKQNHLAEALTNIKKGLQNREQAAPNGPSYAESLTNLSKVYILLEDNESAIPPARKVISIKDKIIERLPQVKYIYRAWKYLIMAYTALRDEENLQMAYHEIDLELQRLIRVCEDQFNINRAQEFKDKLHSYRKRRQCIMVQHEN</sequence>
<keyword evidence="4" id="KW-1185">Reference proteome</keyword>
<dbReference type="SUPFAM" id="SSF52540">
    <property type="entry name" value="P-loop containing nucleoside triphosphate hydrolases"/>
    <property type="match status" value="1"/>
</dbReference>
<dbReference type="AlphaFoldDB" id="A0ABD3X729"/>
<dbReference type="InterPro" id="IPR027417">
    <property type="entry name" value="P-loop_NTPase"/>
</dbReference>
<reference evidence="3 4" key="1">
    <citation type="submission" date="2024-11" db="EMBL/GenBank/DDBJ databases">
        <title>Chromosome-level genome assembly of the freshwater bivalve Anodonta woodiana.</title>
        <authorList>
            <person name="Chen X."/>
        </authorList>
    </citation>
    <scope>NUCLEOTIDE SEQUENCE [LARGE SCALE GENOMIC DNA]</scope>
    <source>
        <strain evidence="3">MN2024</strain>
        <tissue evidence="3">Gills</tissue>
    </source>
</reference>
<organism evidence="3 4">
    <name type="scientific">Sinanodonta woodiana</name>
    <name type="common">Chinese pond mussel</name>
    <name type="synonym">Anodonta woodiana</name>
    <dbReference type="NCBI Taxonomy" id="1069815"/>
    <lineage>
        <taxon>Eukaryota</taxon>
        <taxon>Metazoa</taxon>
        <taxon>Spiralia</taxon>
        <taxon>Lophotrochozoa</taxon>
        <taxon>Mollusca</taxon>
        <taxon>Bivalvia</taxon>
        <taxon>Autobranchia</taxon>
        <taxon>Heteroconchia</taxon>
        <taxon>Palaeoheterodonta</taxon>
        <taxon>Unionida</taxon>
        <taxon>Unionoidea</taxon>
        <taxon>Unionidae</taxon>
        <taxon>Unioninae</taxon>
        <taxon>Sinanodonta</taxon>
    </lineage>
</organism>
<evidence type="ECO:0000256" key="1">
    <source>
        <dbReference type="ARBA" id="ARBA00022737"/>
    </source>
</evidence>
<evidence type="ECO:0000256" key="2">
    <source>
        <dbReference type="ARBA" id="ARBA00022803"/>
    </source>
</evidence>
<comment type="caution">
    <text evidence="3">The sequence shown here is derived from an EMBL/GenBank/DDBJ whole genome shotgun (WGS) entry which is preliminary data.</text>
</comment>
<dbReference type="Gene3D" id="1.25.40.10">
    <property type="entry name" value="Tetratricopeptide repeat domain"/>
    <property type="match status" value="3"/>
</dbReference>
<dbReference type="InterPro" id="IPR019734">
    <property type="entry name" value="TPR_rpt"/>
</dbReference>
<gene>
    <name evidence="3" type="ORF">ACJMK2_027753</name>
</gene>
<keyword evidence="1" id="KW-0677">Repeat</keyword>
<evidence type="ECO:0000313" key="4">
    <source>
        <dbReference type="Proteomes" id="UP001634394"/>
    </source>
</evidence>
<proteinExistence type="predicted"/>
<evidence type="ECO:0000313" key="3">
    <source>
        <dbReference type="EMBL" id="KAL3881298.1"/>
    </source>
</evidence>
<dbReference type="SMART" id="SM00028">
    <property type="entry name" value="TPR"/>
    <property type="match status" value="5"/>
</dbReference>
<dbReference type="Gene3D" id="3.40.50.300">
    <property type="entry name" value="P-loop containing nucleotide triphosphate hydrolases"/>
    <property type="match status" value="1"/>
</dbReference>
<dbReference type="SUPFAM" id="SSF48452">
    <property type="entry name" value="TPR-like"/>
    <property type="match status" value="2"/>
</dbReference>
<accession>A0ABD3X729</accession>
<dbReference type="Proteomes" id="UP001634394">
    <property type="component" value="Unassembled WGS sequence"/>
</dbReference>
<dbReference type="PANTHER" id="PTHR45641:SF19">
    <property type="entry name" value="NEPHROCYSTIN-3"/>
    <property type="match status" value="1"/>
</dbReference>
<name>A0ABD3X729_SINWO</name>
<dbReference type="PANTHER" id="PTHR45641">
    <property type="entry name" value="TETRATRICOPEPTIDE REPEAT PROTEIN (AFU_ORTHOLOGUE AFUA_6G03870)"/>
    <property type="match status" value="1"/>
</dbReference>
<protein>
    <submittedName>
        <fullName evidence="3">Uncharacterized protein</fullName>
    </submittedName>
</protein>
<dbReference type="InterPro" id="IPR011990">
    <property type="entry name" value="TPR-like_helical_dom_sf"/>
</dbReference>